<keyword evidence="4" id="KW-1185">Reference proteome</keyword>
<sequence length="320" mass="34752">MLATTVIWNTLARNVNGRTNTYCAVFSDVLGLRTGDDVRIAGVRVGKVAAIELDENYNARVTFVVERNQYLHNNTKALVRYQNLMGQRYIALNRGHEGDPTVLANNGVIPLERTEPSFDISVLLNGFQPLFQILSPQQVNTISETLILAVQGDRVSLSSFITQAAALATDFQRRDTILADVIANLSDIMRGLATRGNELETLVTQTRALIGGLYSQGQTLLASTVQIAEATTGLVDTITLIQPQLAKAQIAARDSLTLLILNGDKLDRAAVDFPAMLAAIGKVTQNGAYANAYTCELRISLYGILFPHVGGHAHSDVCRQ</sequence>
<reference evidence="3 4" key="1">
    <citation type="submission" date="2021-01" db="EMBL/GenBank/DDBJ databases">
        <title>WGS of actinomycetes isolated from Thailand.</title>
        <authorList>
            <person name="Thawai C."/>
        </authorList>
    </citation>
    <scope>NUCLEOTIDE SEQUENCE [LARGE SCALE GENOMIC DNA]</scope>
    <source>
        <strain evidence="3 4">LPG 2</strain>
    </source>
</reference>
<evidence type="ECO:0000313" key="3">
    <source>
        <dbReference type="EMBL" id="MBL1080192.1"/>
    </source>
</evidence>
<evidence type="ECO:0000259" key="2">
    <source>
        <dbReference type="Pfam" id="PF11887"/>
    </source>
</evidence>
<protein>
    <submittedName>
        <fullName evidence="3">MCE family protein</fullName>
    </submittedName>
</protein>
<evidence type="ECO:0000313" key="4">
    <source>
        <dbReference type="Proteomes" id="UP000602198"/>
    </source>
</evidence>
<dbReference type="Proteomes" id="UP000602198">
    <property type="component" value="Unassembled WGS sequence"/>
</dbReference>
<feature type="domain" description="Mce/MlaD" evidence="1">
    <location>
        <begin position="19"/>
        <end position="95"/>
    </location>
</feature>
<feature type="domain" description="Mammalian cell entry C-terminal" evidence="2">
    <location>
        <begin position="101"/>
        <end position="259"/>
    </location>
</feature>
<gene>
    <name evidence="3" type="ORF">JK358_37940</name>
</gene>
<dbReference type="PANTHER" id="PTHR33371">
    <property type="entry name" value="INTERMEMBRANE PHOSPHOLIPID TRANSPORT SYSTEM BINDING PROTEIN MLAD-RELATED"/>
    <property type="match status" value="1"/>
</dbReference>
<comment type="caution">
    <text evidence="3">The sequence shown here is derived from an EMBL/GenBank/DDBJ whole genome shotgun (WGS) entry which is preliminary data.</text>
</comment>
<dbReference type="PANTHER" id="PTHR33371:SF17">
    <property type="entry name" value="MCE-FAMILY PROTEIN MCE1B"/>
    <property type="match status" value="1"/>
</dbReference>
<name>A0ABS1MHU2_9NOCA</name>
<dbReference type="Pfam" id="PF11887">
    <property type="entry name" value="Mce4_CUP1"/>
    <property type="match status" value="1"/>
</dbReference>
<dbReference type="Pfam" id="PF02470">
    <property type="entry name" value="MlaD"/>
    <property type="match status" value="1"/>
</dbReference>
<dbReference type="EMBL" id="JAERRJ010000026">
    <property type="protein sequence ID" value="MBL1080192.1"/>
    <property type="molecule type" value="Genomic_DNA"/>
</dbReference>
<dbReference type="NCBIfam" id="TIGR00996">
    <property type="entry name" value="Mtu_fam_mce"/>
    <property type="match status" value="1"/>
</dbReference>
<dbReference type="RefSeq" id="WP_201958543.1">
    <property type="nucleotide sequence ID" value="NZ_JAERRJ010000026.1"/>
</dbReference>
<proteinExistence type="predicted"/>
<dbReference type="InterPro" id="IPR024516">
    <property type="entry name" value="Mce_C"/>
</dbReference>
<dbReference type="InterPro" id="IPR052336">
    <property type="entry name" value="MlaD_Phospholipid_Transporter"/>
</dbReference>
<accession>A0ABS1MHU2</accession>
<dbReference type="InterPro" id="IPR003399">
    <property type="entry name" value="Mce/MlaD"/>
</dbReference>
<organism evidence="3 4">
    <name type="scientific">Nocardia acididurans</name>
    <dbReference type="NCBI Taxonomy" id="2802282"/>
    <lineage>
        <taxon>Bacteria</taxon>
        <taxon>Bacillati</taxon>
        <taxon>Actinomycetota</taxon>
        <taxon>Actinomycetes</taxon>
        <taxon>Mycobacteriales</taxon>
        <taxon>Nocardiaceae</taxon>
        <taxon>Nocardia</taxon>
    </lineage>
</organism>
<dbReference type="InterPro" id="IPR005693">
    <property type="entry name" value="Mce"/>
</dbReference>
<evidence type="ECO:0000259" key="1">
    <source>
        <dbReference type="Pfam" id="PF02470"/>
    </source>
</evidence>